<dbReference type="Gene3D" id="3.40.50.10610">
    <property type="entry name" value="ABC-type transport auxiliary lipoprotein component"/>
    <property type="match status" value="1"/>
</dbReference>
<keyword evidence="8" id="KW-1185">Reference proteome</keyword>
<accession>A0A2K9NA73</accession>
<dbReference type="AlphaFoldDB" id="A0A2K9NA73"/>
<evidence type="ECO:0000313" key="7">
    <source>
        <dbReference type="EMBL" id="AUN30053.1"/>
    </source>
</evidence>
<evidence type="ECO:0000256" key="2">
    <source>
        <dbReference type="ARBA" id="ARBA00022729"/>
    </source>
</evidence>
<name>A0A2K9NA73_9PROT</name>
<dbReference type="PANTHER" id="PTHR41164">
    <property type="entry name" value="CURLI PRODUCTION ASSEMBLY/TRANSPORT COMPONENT CSGG"/>
    <property type="match status" value="1"/>
</dbReference>
<evidence type="ECO:0000313" key="8">
    <source>
        <dbReference type="Proteomes" id="UP000234752"/>
    </source>
</evidence>
<gene>
    <name evidence="7" type="ORF">C0V82_07280</name>
</gene>
<dbReference type="KEGG" id="ncb:C0V82_07280"/>
<keyword evidence="2 6" id="KW-0732">Signal</keyword>
<protein>
    <submittedName>
        <fullName evidence="7">Curli production assembly protein CsgG</fullName>
    </submittedName>
</protein>
<keyword evidence="1" id="KW-1003">Cell membrane</keyword>
<dbReference type="GO" id="GO:0030288">
    <property type="term" value="C:outer membrane-bounded periplasmic space"/>
    <property type="evidence" value="ECO:0007669"/>
    <property type="project" value="InterPro"/>
</dbReference>
<feature type="chain" id="PRO_5014739682" evidence="6">
    <location>
        <begin position="24"/>
        <end position="321"/>
    </location>
</feature>
<dbReference type="EMBL" id="CP025611">
    <property type="protein sequence ID" value="AUN30053.1"/>
    <property type="molecule type" value="Genomic_DNA"/>
</dbReference>
<dbReference type="PROSITE" id="PS51257">
    <property type="entry name" value="PROKAR_LIPOPROTEIN"/>
    <property type="match status" value="1"/>
</dbReference>
<dbReference type="Pfam" id="PF03783">
    <property type="entry name" value="CsgG"/>
    <property type="match status" value="1"/>
</dbReference>
<evidence type="ECO:0000256" key="5">
    <source>
        <dbReference type="ARBA" id="ARBA00023288"/>
    </source>
</evidence>
<sequence>MSRSAISISLVGAVALLAGCATPATPPAVVQAPQQVAQAQQVAQQAPPAVKALKRKIAIGRFTNETRYGKALLTADQIDPLGRQTSDMLSARLVDSGKFVVLERSDLDIIKGEQKLGGTAGNIVGADVLIIGSLTEFGRQTEGQSGFLSNTKKQVARAKVEVRVVDVRTGVAFFTTSGVGEAAVENGTVMGFGSQAAYDATLNDKAIGAAISDMMNGLVAKLESRPWRADVLKVDGARVFISGGARQGVKAGDRLAVLKPGERVKSPQTGFEIELPPTKLVDIEVESTFGDSEVNEGAVARVLSGSLAAAGQAALIVGESQ</sequence>
<evidence type="ECO:0000256" key="3">
    <source>
        <dbReference type="ARBA" id="ARBA00023136"/>
    </source>
</evidence>
<reference evidence="7 8" key="1">
    <citation type="submission" date="2017-12" db="EMBL/GenBank/DDBJ databases">
        <title>Genomes of bacteria within cyanobacterial aggregates.</title>
        <authorList>
            <person name="Cai H."/>
        </authorList>
    </citation>
    <scope>NUCLEOTIDE SEQUENCE [LARGE SCALE GENOMIC DNA]</scope>
    <source>
        <strain evidence="7 8">TH16</strain>
    </source>
</reference>
<feature type="signal peptide" evidence="6">
    <location>
        <begin position="1"/>
        <end position="23"/>
    </location>
</feature>
<evidence type="ECO:0000256" key="4">
    <source>
        <dbReference type="ARBA" id="ARBA00023139"/>
    </source>
</evidence>
<keyword evidence="4" id="KW-0564">Palmitate</keyword>
<dbReference type="OrthoDB" id="9793163at2"/>
<evidence type="ECO:0000256" key="6">
    <source>
        <dbReference type="SAM" id="SignalP"/>
    </source>
</evidence>
<keyword evidence="5" id="KW-0449">Lipoprotein</keyword>
<evidence type="ECO:0000256" key="1">
    <source>
        <dbReference type="ARBA" id="ARBA00022475"/>
    </source>
</evidence>
<dbReference type="PANTHER" id="PTHR41164:SF1">
    <property type="entry name" value="CURLI PRODUCTION ASSEMBLY_TRANSPORT COMPONENT CSGG"/>
    <property type="match status" value="1"/>
</dbReference>
<dbReference type="Proteomes" id="UP000234752">
    <property type="component" value="Chromosome eg_1"/>
</dbReference>
<keyword evidence="3" id="KW-0472">Membrane</keyword>
<organism evidence="7 8">
    <name type="scientific">Niveispirillum cyanobacteriorum</name>
    <dbReference type="NCBI Taxonomy" id="1612173"/>
    <lineage>
        <taxon>Bacteria</taxon>
        <taxon>Pseudomonadati</taxon>
        <taxon>Pseudomonadota</taxon>
        <taxon>Alphaproteobacteria</taxon>
        <taxon>Rhodospirillales</taxon>
        <taxon>Azospirillaceae</taxon>
        <taxon>Niveispirillum</taxon>
    </lineage>
</organism>
<dbReference type="InterPro" id="IPR005534">
    <property type="entry name" value="Curli_assmbl/transp-comp_CsgG"/>
</dbReference>
<proteinExistence type="predicted"/>